<organism evidence="1">
    <name type="scientific">Candidatus Methanogaster sp. ANME-2c ERB4</name>
    <dbReference type="NCBI Taxonomy" id="2759911"/>
    <lineage>
        <taxon>Archaea</taxon>
        <taxon>Methanobacteriati</taxon>
        <taxon>Methanobacteriota</taxon>
        <taxon>Stenosarchaea group</taxon>
        <taxon>Methanomicrobia</taxon>
        <taxon>Methanosarcinales</taxon>
        <taxon>ANME-2 cluster</taxon>
        <taxon>Candidatus Methanogasteraceae</taxon>
        <taxon>Candidatus Methanogaster</taxon>
    </lineage>
</organism>
<sequence>MKNSFILIVIGGCKEKSESYFLRVVFISSFVRFVDMLALTNGVDRLPRHRFLGE</sequence>
<dbReference type="EMBL" id="MT631372">
    <property type="protein sequence ID" value="QNO49140.1"/>
    <property type="molecule type" value="Genomic_DNA"/>
</dbReference>
<evidence type="ECO:0000313" key="1">
    <source>
        <dbReference type="EMBL" id="QNO49103.1"/>
    </source>
</evidence>
<proteinExistence type="predicted"/>
<protein>
    <submittedName>
        <fullName evidence="1">Uncharacterized protein</fullName>
    </submittedName>
</protein>
<name>A0A7G9YM69_9EURY</name>
<accession>A0A7G9YM69</accession>
<dbReference type="AlphaFoldDB" id="A0A7G9YM69"/>
<reference evidence="1" key="1">
    <citation type="submission" date="2020-06" db="EMBL/GenBank/DDBJ databases">
        <title>Unique genomic features of the anaerobic methanotrophic archaea.</title>
        <authorList>
            <person name="Chadwick G.L."/>
            <person name="Skennerton C.T."/>
            <person name="Laso-Perez R."/>
            <person name="Leu A.O."/>
            <person name="Speth D.R."/>
            <person name="Yu H."/>
            <person name="Morgan-Lang C."/>
            <person name="Hatzenpichler R."/>
            <person name="Goudeau D."/>
            <person name="Malmstrom R."/>
            <person name="Brazelton W.J."/>
            <person name="Woyke T."/>
            <person name="Hallam S.J."/>
            <person name="Tyson G.W."/>
            <person name="Wegener G."/>
            <person name="Boetius A."/>
            <person name="Orphan V."/>
        </authorList>
    </citation>
    <scope>NUCLEOTIDE SEQUENCE</scope>
</reference>
<dbReference type="EMBL" id="MT631371">
    <property type="protein sequence ID" value="QNO49103.1"/>
    <property type="molecule type" value="Genomic_DNA"/>
</dbReference>
<evidence type="ECO:0000313" key="2">
    <source>
        <dbReference type="EMBL" id="QNO49140.1"/>
    </source>
</evidence>
<gene>
    <name evidence="1" type="ORF">CPECMPGB_00023</name>
    <name evidence="2" type="ORF">DBBAIPCH_00023</name>
</gene>